<gene>
    <name evidence="4" type="ORF">MHI_LOCUS362464</name>
</gene>
<evidence type="ECO:0000259" key="3">
    <source>
        <dbReference type="PROSITE" id="PS50157"/>
    </source>
</evidence>
<dbReference type="EMBL" id="CAJDYZ010006249">
    <property type="protein sequence ID" value="CAD1473182.1"/>
    <property type="molecule type" value="Genomic_DNA"/>
</dbReference>
<evidence type="ECO:0000313" key="4">
    <source>
        <dbReference type="EMBL" id="CAD1473182.1"/>
    </source>
</evidence>
<dbReference type="Proteomes" id="UP000752696">
    <property type="component" value="Unassembled WGS sequence"/>
</dbReference>
<dbReference type="PROSITE" id="PS00028">
    <property type="entry name" value="ZINC_FINGER_C2H2_1"/>
    <property type="match status" value="2"/>
</dbReference>
<name>A0A6V7H2W2_9HYME</name>
<organism evidence="4 5">
    <name type="scientific">Heterotrigona itama</name>
    <dbReference type="NCBI Taxonomy" id="395501"/>
    <lineage>
        <taxon>Eukaryota</taxon>
        <taxon>Metazoa</taxon>
        <taxon>Ecdysozoa</taxon>
        <taxon>Arthropoda</taxon>
        <taxon>Hexapoda</taxon>
        <taxon>Insecta</taxon>
        <taxon>Pterygota</taxon>
        <taxon>Neoptera</taxon>
        <taxon>Endopterygota</taxon>
        <taxon>Hymenoptera</taxon>
        <taxon>Apocrita</taxon>
        <taxon>Aculeata</taxon>
        <taxon>Apoidea</taxon>
        <taxon>Anthophila</taxon>
        <taxon>Apidae</taxon>
        <taxon>Heterotrigona</taxon>
    </lineage>
</organism>
<evidence type="ECO:0000256" key="2">
    <source>
        <dbReference type="SAM" id="MobiDB-lite"/>
    </source>
</evidence>
<feature type="non-terminal residue" evidence="4">
    <location>
        <position position="1"/>
    </location>
</feature>
<feature type="region of interest" description="Disordered" evidence="2">
    <location>
        <begin position="48"/>
        <end position="81"/>
    </location>
</feature>
<reference evidence="4" key="1">
    <citation type="submission" date="2020-07" db="EMBL/GenBank/DDBJ databases">
        <authorList>
            <person name="Nazaruddin N."/>
        </authorList>
    </citation>
    <scope>NUCLEOTIDE SEQUENCE</scope>
</reference>
<feature type="domain" description="C2H2-type" evidence="3">
    <location>
        <begin position="159"/>
        <end position="187"/>
    </location>
</feature>
<evidence type="ECO:0000256" key="1">
    <source>
        <dbReference type="PROSITE-ProRule" id="PRU00042"/>
    </source>
</evidence>
<dbReference type="OrthoDB" id="19132at2759"/>
<dbReference type="Gene3D" id="3.30.160.60">
    <property type="entry name" value="Classic Zinc Finger"/>
    <property type="match status" value="2"/>
</dbReference>
<feature type="domain" description="C2H2-type" evidence="3">
    <location>
        <begin position="129"/>
        <end position="157"/>
    </location>
</feature>
<sequence>TAVDVENCLKKRAFFVSDSEETSSGGGSQSPTHIRINFERCFRKEYSASSLQGKTSSTATTASMDDSQQYSDSESEQKVSKDNMSSAIFNLVAGESEISQSDFEGSFKVENERTEGSVRDFCVKEGDVYRCTVCHRTYTHISNFCRHYVTSHKPNVKYYPCPVCFKEFTRKDNMVAHVKIIHSLKPHMSLSSSGSSSMGQQR</sequence>
<dbReference type="AlphaFoldDB" id="A0A6V7H2W2"/>
<evidence type="ECO:0000313" key="5">
    <source>
        <dbReference type="Proteomes" id="UP000752696"/>
    </source>
</evidence>
<dbReference type="SUPFAM" id="SSF57667">
    <property type="entry name" value="beta-beta-alpha zinc fingers"/>
    <property type="match status" value="2"/>
</dbReference>
<proteinExistence type="predicted"/>
<keyword evidence="1" id="KW-0862">Zinc</keyword>
<comment type="caution">
    <text evidence="4">The sequence shown here is derived from an EMBL/GenBank/DDBJ whole genome shotgun (WGS) entry which is preliminary data.</text>
</comment>
<dbReference type="InterPro" id="IPR036236">
    <property type="entry name" value="Znf_C2H2_sf"/>
</dbReference>
<keyword evidence="1" id="KW-0479">Metal-binding</keyword>
<accession>A0A6V7H2W2</accession>
<dbReference type="SMART" id="SM00355">
    <property type="entry name" value="ZnF_C2H2"/>
    <property type="match status" value="2"/>
</dbReference>
<protein>
    <recommendedName>
        <fullName evidence="3">C2H2-type domain-containing protein</fullName>
    </recommendedName>
</protein>
<dbReference type="Pfam" id="PF05605">
    <property type="entry name" value="zf-Di19"/>
    <property type="match status" value="1"/>
</dbReference>
<dbReference type="GO" id="GO:0008270">
    <property type="term" value="F:zinc ion binding"/>
    <property type="evidence" value="ECO:0007669"/>
    <property type="project" value="UniProtKB-KW"/>
</dbReference>
<dbReference type="InterPro" id="IPR008598">
    <property type="entry name" value="Di19_Zn-bd"/>
</dbReference>
<keyword evidence="5" id="KW-1185">Reference proteome</keyword>
<dbReference type="PROSITE" id="PS50157">
    <property type="entry name" value="ZINC_FINGER_C2H2_2"/>
    <property type="match status" value="2"/>
</dbReference>
<dbReference type="InterPro" id="IPR013087">
    <property type="entry name" value="Znf_C2H2_type"/>
</dbReference>
<keyword evidence="1" id="KW-0863">Zinc-finger</keyword>
<feature type="compositionally biased region" description="Low complexity" evidence="2">
    <location>
        <begin position="55"/>
        <end position="72"/>
    </location>
</feature>